<dbReference type="Proteomes" id="UP001210609">
    <property type="component" value="Chromosome"/>
</dbReference>
<organism evidence="2 5">
    <name type="scientific">Streptomyces nigrescens</name>
    <dbReference type="NCBI Taxonomy" id="1920"/>
    <lineage>
        <taxon>Bacteria</taxon>
        <taxon>Bacillati</taxon>
        <taxon>Actinomycetota</taxon>
        <taxon>Actinomycetes</taxon>
        <taxon>Kitasatosporales</taxon>
        <taxon>Streptomycetaceae</taxon>
        <taxon>Streptomyces</taxon>
    </lineage>
</organism>
<dbReference type="AlphaFoldDB" id="A0A640TZM4"/>
<evidence type="ECO:0000313" key="3">
    <source>
        <dbReference type="EMBL" id="WAT94406.1"/>
    </source>
</evidence>
<evidence type="ECO:0008006" key="7">
    <source>
        <dbReference type="Google" id="ProtNLM"/>
    </source>
</evidence>
<dbReference type="EMBL" id="CP114202">
    <property type="protein sequence ID" value="WAU01565.1"/>
    <property type="molecule type" value="Genomic_DNA"/>
</dbReference>
<reference evidence="2 5" key="1">
    <citation type="submission" date="2019-12" db="EMBL/GenBank/DDBJ databases">
        <title>Whole genome shotgun sequence of Streptomyces libani subsp. libani NBRC 13452.</title>
        <authorList>
            <person name="Ichikawa N."/>
            <person name="Kimura A."/>
            <person name="Kitahashi Y."/>
            <person name="Komaki H."/>
            <person name="Tamura T."/>
        </authorList>
    </citation>
    <scope>NUCLEOTIDE SEQUENCE [LARGE SCALE GENOMIC DNA]</scope>
    <source>
        <strain evidence="2 5">NBRC 13452</strain>
    </source>
</reference>
<dbReference type="InterPro" id="IPR027417">
    <property type="entry name" value="P-loop_NTPase"/>
</dbReference>
<gene>
    <name evidence="2" type="ORF">Sliba_79880</name>
    <name evidence="3" type="ORF">STRLI_000003</name>
    <name evidence="4" type="ORF">STRLI_007941</name>
</gene>
<protein>
    <recommendedName>
        <fullName evidence="7">Rad50/SbcC-type AAA domain-containing protein</fullName>
    </recommendedName>
</protein>
<proteinExistence type="predicted"/>
<name>A0A640TZM4_STRNI</name>
<keyword evidence="1" id="KW-0175">Coiled coil</keyword>
<feature type="coiled-coil region" evidence="1">
    <location>
        <begin position="396"/>
        <end position="450"/>
    </location>
</feature>
<evidence type="ECO:0000256" key="1">
    <source>
        <dbReference type="SAM" id="Coils"/>
    </source>
</evidence>
<dbReference type="EMBL" id="CP114202">
    <property type="protein sequence ID" value="WAT94406.1"/>
    <property type="molecule type" value="Genomic_DNA"/>
</dbReference>
<feature type="coiled-coil region" evidence="1">
    <location>
        <begin position="339"/>
        <end position="366"/>
    </location>
</feature>
<evidence type="ECO:0000313" key="5">
    <source>
        <dbReference type="Proteomes" id="UP000429552"/>
    </source>
</evidence>
<dbReference type="EMBL" id="BLIP01000003">
    <property type="protein sequence ID" value="GFE27535.1"/>
    <property type="molecule type" value="Genomic_DNA"/>
</dbReference>
<keyword evidence="6" id="KW-1185">Reference proteome</keyword>
<feature type="coiled-coil region" evidence="1">
    <location>
        <begin position="182"/>
        <end position="294"/>
    </location>
</feature>
<evidence type="ECO:0000313" key="4">
    <source>
        <dbReference type="EMBL" id="WAU01565.1"/>
    </source>
</evidence>
<accession>A0A640TZM4</accession>
<sequence length="615" mass="67297">MGPSFVIERLEFKRNGIWYVRWLKGLVTFLVGHSKSGKSTAIETLLYPLGLKTTRVMPEARSCEQIRLVFRVAGTRWQATRSGADPKARVLLKNLDRPEELEKALPVSSSKAGETTAGAFVQNLLGLPAAVRGTTRLTLDSFYNTVMALRQKTIASEFLGGVPDASRVLAMEVILGLWNESLAGLEKNASEAETQHRAARTALAQFKKLRDSGALTDPDATRAEYEQKVREHKAASEQWQNAAGVLTEAVGELGRLAALYKAAEQHRRKVSRQADAARARLSSAKADLARAEGARDALLPPLQRECTECEQRLPERAPGHCSQCDQPHPEGENRRARQLAAATVKVDRLQLKVRELELAVAAATEMTEAGETAAAQTLTDRDAFEKQPLGPARSAAQQAEKEVFGLSRDVAQLKRQTENADYIQAQEKVIKEARERMEAAQAARDAAQTADEVRRKEVTSRLSEFFLARLRQINPAVETAHIDPHDFTTLVKERNEANKTFDDSSVAGSPKVATNVALLLALRDLGRVNAAVRVPPLLIIDSPLAGLGATGLDHDTSLRLIDTLISISNDPSADGYACQVVAATNDPLPRPYPGVREIPINETDRFFDHAPALES</sequence>
<reference evidence="3 6" key="2">
    <citation type="submission" date="2022-12" db="EMBL/GenBank/DDBJ databases">
        <authorList>
            <person name="Ruckert C."/>
            <person name="Busche T."/>
            <person name="Kalinowski J."/>
            <person name="Wittmann C."/>
        </authorList>
    </citation>
    <scope>NUCLEOTIDE SEQUENCE [LARGE SCALE GENOMIC DNA]</scope>
    <source>
        <strain evidence="3 6">DSM 40555</strain>
    </source>
</reference>
<evidence type="ECO:0000313" key="6">
    <source>
        <dbReference type="Proteomes" id="UP001210609"/>
    </source>
</evidence>
<dbReference type="Gene3D" id="3.40.50.300">
    <property type="entry name" value="P-loop containing nucleotide triphosphate hydrolases"/>
    <property type="match status" value="2"/>
</dbReference>
<evidence type="ECO:0000313" key="2">
    <source>
        <dbReference type="EMBL" id="GFE27535.1"/>
    </source>
</evidence>
<dbReference type="Proteomes" id="UP000429552">
    <property type="component" value="Unassembled WGS sequence"/>
</dbReference>
<dbReference type="RefSeq" id="WP_159492233.1">
    <property type="nucleotide sequence ID" value="NZ_BLIP01000003.1"/>
</dbReference>
<dbReference type="SUPFAM" id="SSF52540">
    <property type="entry name" value="P-loop containing nucleoside triphosphate hydrolases"/>
    <property type="match status" value="1"/>
</dbReference>